<proteinExistence type="predicted"/>
<dbReference type="OrthoDB" id="3436962at2"/>
<feature type="region of interest" description="Disordered" evidence="1">
    <location>
        <begin position="1"/>
        <end position="32"/>
    </location>
</feature>
<protein>
    <submittedName>
        <fullName evidence="2">Uncharacterized protein</fullName>
    </submittedName>
</protein>
<evidence type="ECO:0000313" key="3">
    <source>
        <dbReference type="Proteomes" id="UP000190637"/>
    </source>
</evidence>
<accession>A0A1T4JYD8</accession>
<organism evidence="2 3">
    <name type="scientific">Marinactinospora thermotolerans DSM 45154</name>
    <dbReference type="NCBI Taxonomy" id="1122192"/>
    <lineage>
        <taxon>Bacteria</taxon>
        <taxon>Bacillati</taxon>
        <taxon>Actinomycetota</taxon>
        <taxon>Actinomycetes</taxon>
        <taxon>Streptosporangiales</taxon>
        <taxon>Nocardiopsidaceae</taxon>
        <taxon>Marinactinospora</taxon>
    </lineage>
</organism>
<dbReference type="EMBL" id="FUWS01000001">
    <property type="protein sequence ID" value="SJZ35148.1"/>
    <property type="molecule type" value="Genomic_DNA"/>
</dbReference>
<evidence type="ECO:0000256" key="1">
    <source>
        <dbReference type="SAM" id="MobiDB-lite"/>
    </source>
</evidence>
<dbReference type="Pfam" id="PF20060">
    <property type="entry name" value="DUF6459"/>
    <property type="match status" value="1"/>
</dbReference>
<dbReference type="RefSeq" id="WP_078759512.1">
    <property type="nucleotide sequence ID" value="NZ_FUWS01000001.1"/>
</dbReference>
<dbReference type="InterPro" id="IPR045596">
    <property type="entry name" value="DUF6459"/>
</dbReference>
<name>A0A1T4JYD8_9ACTN</name>
<gene>
    <name evidence="2" type="ORF">SAMN02745673_00059</name>
</gene>
<reference evidence="2 3" key="1">
    <citation type="submission" date="2017-02" db="EMBL/GenBank/DDBJ databases">
        <authorList>
            <person name="Peterson S.W."/>
        </authorList>
    </citation>
    <scope>NUCLEOTIDE SEQUENCE [LARGE SCALE GENOMIC DNA]</scope>
    <source>
        <strain evidence="2 3">DSM 45154</strain>
    </source>
</reference>
<sequence length="136" mass="14987">MFTPVPHAHRQPQSRPAVRAAACPGGGAEPGRERRARELSQFALCVAEVLAGHRDPVHLRDRMTGRAYQALRRRAGGYATPVRPRLGRAHLRCPAPGITEVSAVVVCGGRHRALALRVDWMSRAWLCTRLETDLGR</sequence>
<dbReference type="AlphaFoldDB" id="A0A1T4JYD8"/>
<dbReference type="Proteomes" id="UP000190637">
    <property type="component" value="Unassembled WGS sequence"/>
</dbReference>
<evidence type="ECO:0000313" key="2">
    <source>
        <dbReference type="EMBL" id="SJZ35148.1"/>
    </source>
</evidence>
<keyword evidence="3" id="KW-1185">Reference proteome</keyword>